<evidence type="ECO:0000259" key="6">
    <source>
        <dbReference type="PROSITE" id="PS51194"/>
    </source>
</evidence>
<feature type="compositionally biased region" description="Low complexity" evidence="5">
    <location>
        <begin position="826"/>
        <end position="841"/>
    </location>
</feature>
<proteinExistence type="predicted"/>
<dbReference type="AlphaFoldDB" id="A0A845Q812"/>
<keyword evidence="4" id="KW-0067">ATP-binding</keyword>
<feature type="domain" description="Helicase C-terminal" evidence="6">
    <location>
        <begin position="162"/>
        <end position="320"/>
    </location>
</feature>
<name>A0A845Q812_9HYPH</name>
<protein>
    <submittedName>
        <fullName evidence="7">Disulfide oxidoreductase</fullName>
    </submittedName>
</protein>
<evidence type="ECO:0000256" key="5">
    <source>
        <dbReference type="SAM" id="MobiDB-lite"/>
    </source>
</evidence>
<keyword evidence="1" id="KW-0547">Nucleotide-binding</keyword>
<feature type="compositionally biased region" description="Low complexity" evidence="5">
    <location>
        <begin position="860"/>
        <end position="902"/>
    </location>
</feature>
<dbReference type="Pfam" id="PF22527">
    <property type="entry name" value="DEXQc_Suv3"/>
    <property type="match status" value="1"/>
</dbReference>
<dbReference type="SMART" id="SM00490">
    <property type="entry name" value="HELICc"/>
    <property type="match status" value="1"/>
</dbReference>
<dbReference type="GO" id="GO:0016787">
    <property type="term" value="F:hydrolase activity"/>
    <property type="evidence" value="ECO:0007669"/>
    <property type="project" value="UniProtKB-KW"/>
</dbReference>
<dbReference type="EMBL" id="WXYQ01000001">
    <property type="protein sequence ID" value="NBG94567.1"/>
    <property type="molecule type" value="Genomic_DNA"/>
</dbReference>
<accession>A0A845Q812</accession>
<dbReference type="InterPro" id="IPR055206">
    <property type="entry name" value="DEXQc_SUV3"/>
</dbReference>
<dbReference type="PROSITE" id="PS51194">
    <property type="entry name" value="HELICASE_CTER"/>
    <property type="match status" value="1"/>
</dbReference>
<feature type="compositionally biased region" description="Gly residues" evidence="5">
    <location>
        <begin position="954"/>
        <end position="965"/>
    </location>
</feature>
<keyword evidence="2" id="KW-0378">Hydrolase</keyword>
<dbReference type="Gene3D" id="3.40.50.300">
    <property type="entry name" value="P-loop containing nucleotide triphosphate hydrolases"/>
    <property type="match status" value="2"/>
</dbReference>
<keyword evidence="3" id="KW-0347">Helicase</keyword>
<organism evidence="7 8">
    <name type="scientific">Pyruvatibacter mobilis</name>
    <dbReference type="NCBI Taxonomy" id="1712261"/>
    <lineage>
        <taxon>Bacteria</taxon>
        <taxon>Pseudomonadati</taxon>
        <taxon>Pseudomonadota</taxon>
        <taxon>Alphaproteobacteria</taxon>
        <taxon>Hyphomicrobiales</taxon>
        <taxon>Parvibaculaceae</taxon>
        <taxon>Pyruvatibacter</taxon>
    </lineage>
</organism>
<dbReference type="InterPro" id="IPR050699">
    <property type="entry name" value="RNA-DNA_Helicase"/>
</dbReference>
<dbReference type="Proteomes" id="UP000470384">
    <property type="component" value="Unassembled WGS sequence"/>
</dbReference>
<evidence type="ECO:0000313" key="8">
    <source>
        <dbReference type="Proteomes" id="UP000470384"/>
    </source>
</evidence>
<evidence type="ECO:0000256" key="1">
    <source>
        <dbReference type="ARBA" id="ARBA00022741"/>
    </source>
</evidence>
<dbReference type="Pfam" id="PF00271">
    <property type="entry name" value="Helicase_C"/>
    <property type="match status" value="1"/>
</dbReference>
<dbReference type="InterPro" id="IPR001650">
    <property type="entry name" value="Helicase_C-like"/>
</dbReference>
<dbReference type="InterPro" id="IPR027417">
    <property type="entry name" value="P-loop_NTPase"/>
</dbReference>
<evidence type="ECO:0000256" key="3">
    <source>
        <dbReference type="ARBA" id="ARBA00022806"/>
    </source>
</evidence>
<dbReference type="GO" id="GO:0005524">
    <property type="term" value="F:ATP binding"/>
    <property type="evidence" value="ECO:0007669"/>
    <property type="project" value="UniProtKB-KW"/>
</dbReference>
<dbReference type="GO" id="GO:0004386">
    <property type="term" value="F:helicase activity"/>
    <property type="evidence" value="ECO:0007669"/>
    <property type="project" value="UniProtKB-KW"/>
</dbReference>
<dbReference type="OrthoDB" id="9807155at2"/>
<dbReference type="PANTHER" id="PTHR12131:SF1">
    <property type="entry name" value="ATP-DEPENDENT RNA HELICASE SUPV3L1, MITOCHONDRIAL-RELATED"/>
    <property type="match status" value="1"/>
</dbReference>
<reference evidence="7 8" key="1">
    <citation type="journal article" date="2016" name="Int. J. Syst. Evol. Microbiol.">
        <title>Pyruvatibacter mobilis gen. nov., sp. nov., a marine bacterium from the culture broth of Picochlorum sp. 122.</title>
        <authorList>
            <person name="Wang G."/>
            <person name="Tang M."/>
            <person name="Wu H."/>
            <person name="Dai S."/>
            <person name="Li T."/>
            <person name="Chen C."/>
            <person name="He H."/>
            <person name="Fan J."/>
            <person name="Xiang W."/>
            <person name="Li X."/>
        </authorList>
    </citation>
    <scope>NUCLEOTIDE SEQUENCE [LARGE SCALE GENOMIC DNA]</scope>
    <source>
        <strain evidence="7 8">GYP-11</strain>
    </source>
</reference>
<comment type="caution">
    <text evidence="7">The sequence shown here is derived from an EMBL/GenBank/DDBJ whole genome shotgun (WGS) entry which is preliminary data.</text>
</comment>
<evidence type="ECO:0000313" key="7">
    <source>
        <dbReference type="EMBL" id="NBG94567.1"/>
    </source>
</evidence>
<feature type="region of interest" description="Disordered" evidence="5">
    <location>
        <begin position="819"/>
        <end position="1019"/>
    </location>
</feature>
<dbReference type="PANTHER" id="PTHR12131">
    <property type="entry name" value="ATP-DEPENDENT RNA AND DNA HELICASE"/>
    <property type="match status" value="1"/>
</dbReference>
<evidence type="ECO:0000256" key="2">
    <source>
        <dbReference type="ARBA" id="ARBA00022801"/>
    </source>
</evidence>
<keyword evidence="8" id="KW-1185">Reference proteome</keyword>
<evidence type="ECO:0000256" key="4">
    <source>
        <dbReference type="ARBA" id="ARBA00022840"/>
    </source>
</evidence>
<feature type="compositionally biased region" description="Gly residues" evidence="5">
    <location>
        <begin position="975"/>
        <end position="987"/>
    </location>
</feature>
<sequence>MSSTASPRMDADARVWALLGPTNTGKTHLAIERMLGHETGMIGLPLRLLAREVYDRVKDRVGTMNVALITGEEKIIPDNPRYWVTTVESMPVGVPVDFLAVDEIQLCADPERGHVFTQRLMHARGELETMFLGADTIRGRIKDLVKGCRFEQRPRFSELTYAGSKKISRLPRRSAVVAFSSDQVYAIAELIRRNRGGAAVVMGALSPRTRNAQVALYQSGDVDFIVATDAIGMGLNMDVDHVAFASLEKFDGRHHRALTSAEIAQIAGRAGRYMNDGTFGVTGQAPALDEEQIEDIEEHRFDPVRMLMWRNSNLDFASLSHLFDSLDMPPPAKGLMRARHATDAAALALMARDPRVKPLATGRDAVERLWEVAQVPDFRKVMIDEHASLLANIYDHLMRNDGASPGRIPEDWFSSQTKRTDRTDGDIDTLASRLAHIRTWTYVANRADWLEDPVYWQGVTRAIEDRLSDALHERLTQQFIDRRTSVLLKRLQQREDLMASVSAEGEVMVEGEFVGRLAGLVFVPDPRAEGVDGKALRAAADKVVTGEIEARARRIAAAEDTAFELTEHGRIMWESAAIGRLIAGGDRLSPKVELTCGEELQAADRLAATQRLEKFVEAHIAKVLEPLIKLRDADDVTGLARGVAFRLVEALGAIRRDEAADDITALAQPDRAMLRKYGVRFGAFSIFLPALLKPAPAHLILLLHAVFGSGNATIDLPTPPAPGLTSAPTEDNVPDFFYPALGFRVCGPRAVRLDMLERLADAIRPKIAARAELGHGYGGAGFVADADLMSLVGCSGEAFDGLLASLGFKPQTIRVKKMPEAKPVEDAAPAADAPAEAAPDASGEATPQPASDPGEANPQEATPQEATGAPAAEETATTETDPTAKPTTAENAVSETEIAATDAAEDASETAAADDANADDDGMEEIVLWRPVRKNRGPQGPRSRAADGEPNARTGGGGKPGGPTRGKGPRKGGKKGGPNAGGKGGNKGPRQMSARPPRSDKPVDPDSPFAVLSQLKNKS</sequence>
<gene>
    <name evidence="7" type="ORF">GTQ45_02325</name>
</gene>
<dbReference type="SUPFAM" id="SSF52540">
    <property type="entry name" value="P-loop containing nucleoside triphosphate hydrolases"/>
    <property type="match status" value="2"/>
</dbReference>